<keyword evidence="1" id="KW-1133">Transmembrane helix</keyword>
<dbReference type="OrthoDB" id="9763076at2"/>
<feature type="transmembrane region" description="Helical" evidence="1">
    <location>
        <begin position="36"/>
        <end position="58"/>
    </location>
</feature>
<keyword evidence="1" id="KW-0472">Membrane</keyword>
<sequence>MTATTLLLLILSVLVAGGLAYLQYFFKAKSNSKWNLLLAFLRFLSILGILILLINPLVKIKKYEIEKLPLPIFIDNSKSIQHLGVNNEAKNVLKEFQKNADLENKFNVQFFSFDAEIKKLDSLNFKGNQTLLNKIPKELKQLYRNKNYPIVAVTDGNQTFGEDYVFDFQENNPVFPVVLGDTVKVFDSKISAINVNQYAFLKNKFPVEVFIESNSKESFSSVLSISNGNVIVARQNVQFSKNQLSQKVSFLLDASTVGIKKFHVFLQPKESEKNKINNSKPFVIDVIDQRTEIALIASINHPDLGVLKRSIEANEQRKVSIVKPIEVDLKKYSALVLYQPNQSFRNILEQNKVLKINSLLITGKTTDFDFLNNYVDDFSFRMSNQFENFTASFNSNFTNFSIENFGFERFSPLENKFGSITTKGDVSVLLKAKVKNVEITAPLVSFSEIGSKRSAYIFGEGIWKWRMESYLKDKSFDDFDNFIDKIVQYLSVNPNKKALLVEAEKIYNTGLPIEIKAQYFDKNFEFDPNAELSITLTKQKDKKTKSYNFYNSSNEYLVNFDNLEAGFYSYTVSEKKSKERVTGIFEVIAFDIENQFVNPDLRRLEQLAQNTSGKVYYPNNVTVLINSLLKDESLNPTQKEVVRKSPLIDWKWLLLFIVSLLSLEWFIRKYNGLT</sequence>
<dbReference type="AlphaFoldDB" id="A0A1M6HLT4"/>
<dbReference type="EMBL" id="FQZH01000002">
    <property type="protein sequence ID" value="SHJ23156.1"/>
    <property type="molecule type" value="Genomic_DNA"/>
</dbReference>
<protein>
    <recommendedName>
        <fullName evidence="4">VWA domain-containing protein</fullName>
    </recommendedName>
</protein>
<reference evidence="2 3" key="1">
    <citation type="submission" date="2016-11" db="EMBL/GenBank/DDBJ databases">
        <authorList>
            <person name="Jaros S."/>
            <person name="Januszkiewicz K."/>
            <person name="Wedrychowicz H."/>
        </authorList>
    </citation>
    <scope>NUCLEOTIDE SEQUENCE [LARGE SCALE GENOMIC DNA]</scope>
    <source>
        <strain evidence="2 3">DSM 22807</strain>
    </source>
</reference>
<name>A0A1M6HLT4_9FLAO</name>
<keyword evidence="1" id="KW-0812">Transmembrane</keyword>
<dbReference type="Proteomes" id="UP000184232">
    <property type="component" value="Unassembled WGS sequence"/>
</dbReference>
<evidence type="ECO:0000256" key="1">
    <source>
        <dbReference type="SAM" id="Phobius"/>
    </source>
</evidence>
<evidence type="ECO:0000313" key="3">
    <source>
        <dbReference type="Proteomes" id="UP000184232"/>
    </source>
</evidence>
<keyword evidence="3" id="KW-1185">Reference proteome</keyword>
<dbReference type="PANTHER" id="PTHR37947:SF1">
    <property type="entry name" value="BLL2462 PROTEIN"/>
    <property type="match status" value="1"/>
</dbReference>
<proteinExistence type="predicted"/>
<evidence type="ECO:0000313" key="2">
    <source>
        <dbReference type="EMBL" id="SHJ23156.1"/>
    </source>
</evidence>
<dbReference type="RefSeq" id="WP_072783736.1">
    <property type="nucleotide sequence ID" value="NZ_CP045292.1"/>
</dbReference>
<dbReference type="PANTHER" id="PTHR37947">
    <property type="entry name" value="BLL2462 PROTEIN"/>
    <property type="match status" value="1"/>
</dbReference>
<organism evidence="2 3">
    <name type="scientific">Flavobacterium haoranii</name>
    <dbReference type="NCBI Taxonomy" id="683124"/>
    <lineage>
        <taxon>Bacteria</taxon>
        <taxon>Pseudomonadati</taxon>
        <taxon>Bacteroidota</taxon>
        <taxon>Flavobacteriia</taxon>
        <taxon>Flavobacteriales</taxon>
        <taxon>Flavobacteriaceae</taxon>
        <taxon>Flavobacterium</taxon>
    </lineage>
</organism>
<gene>
    <name evidence="2" type="ORF">SAMN05444337_1584</name>
</gene>
<evidence type="ECO:0008006" key="4">
    <source>
        <dbReference type="Google" id="ProtNLM"/>
    </source>
</evidence>
<dbReference type="STRING" id="683124.SAMN05444337_1584"/>
<accession>A0A1M6HLT4</accession>